<accession>A0AA95NGU3</accession>
<proteinExistence type="predicted"/>
<feature type="domain" description="DUF6916" evidence="1">
    <location>
        <begin position="8"/>
        <end position="99"/>
    </location>
</feature>
<dbReference type="Proteomes" id="UP001177769">
    <property type="component" value="Chromosome"/>
</dbReference>
<evidence type="ECO:0000313" key="2">
    <source>
        <dbReference type="EMBL" id="WIT13915.1"/>
    </source>
</evidence>
<reference evidence="2" key="1">
    <citation type="submission" date="2023-01" db="EMBL/GenBank/DDBJ databases">
        <title>Whole genome sequence of Paucibacter sp. S2-9 isolated from pond sediment.</title>
        <authorList>
            <person name="Jung J.Y."/>
        </authorList>
    </citation>
    <scope>NUCLEOTIDE SEQUENCE</scope>
    <source>
        <strain evidence="2">S2-9</strain>
    </source>
</reference>
<dbReference type="EMBL" id="CP116346">
    <property type="protein sequence ID" value="WIT13915.1"/>
    <property type="molecule type" value="Genomic_DNA"/>
</dbReference>
<dbReference type="InterPro" id="IPR054209">
    <property type="entry name" value="DUF6916"/>
</dbReference>
<dbReference type="Pfam" id="PF21880">
    <property type="entry name" value="DUF6916"/>
    <property type="match status" value="1"/>
</dbReference>
<evidence type="ECO:0000313" key="3">
    <source>
        <dbReference type="Proteomes" id="UP001177769"/>
    </source>
</evidence>
<sequence>MSAAAIDTLERFSPLVGDDRFELQLDDGSACSAALVEAKALPAPVFQGRQPFSLLFEGPPQPLLPQRIYRISHPQLDAMHIFLVPVGRSQSATQYEAIFN</sequence>
<keyword evidence="3" id="KW-1185">Reference proteome</keyword>
<dbReference type="AlphaFoldDB" id="A0AA95NGU3"/>
<name>A0AA95NGU3_9BURK</name>
<evidence type="ECO:0000259" key="1">
    <source>
        <dbReference type="Pfam" id="PF21880"/>
    </source>
</evidence>
<dbReference type="RefSeq" id="WP_285235035.1">
    <property type="nucleotide sequence ID" value="NZ_CP116346.1"/>
</dbReference>
<protein>
    <recommendedName>
        <fullName evidence="1">DUF6916 domain-containing protein</fullName>
    </recommendedName>
</protein>
<organism evidence="2 3">
    <name type="scientific">Paucibacter sediminis</name>
    <dbReference type="NCBI Taxonomy" id="3019553"/>
    <lineage>
        <taxon>Bacteria</taxon>
        <taxon>Pseudomonadati</taxon>
        <taxon>Pseudomonadota</taxon>
        <taxon>Betaproteobacteria</taxon>
        <taxon>Burkholderiales</taxon>
        <taxon>Sphaerotilaceae</taxon>
        <taxon>Roseateles</taxon>
    </lineage>
</organism>
<dbReference type="KEGG" id="pais:PFX98_09900"/>
<gene>
    <name evidence="2" type="ORF">PFX98_09900</name>
</gene>